<dbReference type="SUPFAM" id="SSF52540">
    <property type="entry name" value="P-loop containing nucleoside triphosphate hydrolases"/>
    <property type="match status" value="1"/>
</dbReference>
<keyword evidence="1" id="KW-0812">Transmembrane</keyword>
<evidence type="ECO:0000256" key="1">
    <source>
        <dbReference type="SAM" id="Phobius"/>
    </source>
</evidence>
<evidence type="ECO:0000313" key="2">
    <source>
        <dbReference type="EMBL" id="CAA6799562.1"/>
    </source>
</evidence>
<proteinExistence type="predicted"/>
<dbReference type="PANTHER" id="PTHR36451">
    <property type="entry name" value="PAPS-DEPENDENT SULFOTRANSFERASE STF3"/>
    <property type="match status" value="1"/>
</dbReference>
<dbReference type="EMBL" id="CACVAQ010000037">
    <property type="protein sequence ID" value="CAA6799562.1"/>
    <property type="molecule type" value="Genomic_DNA"/>
</dbReference>
<dbReference type="PANTHER" id="PTHR36451:SF1">
    <property type="entry name" value="OMEGA-HYDROXY-BETA-DIHYDROMENAQUINONE-9 SULFOTRANSFERASE STF3"/>
    <property type="match status" value="1"/>
</dbReference>
<reference evidence="2" key="1">
    <citation type="submission" date="2020-01" db="EMBL/GenBank/DDBJ databases">
        <authorList>
            <person name="Meier V. D."/>
            <person name="Meier V D."/>
        </authorList>
    </citation>
    <scope>NUCLEOTIDE SEQUENCE</scope>
    <source>
        <strain evidence="2">HLG_WM_MAG_10</strain>
    </source>
</reference>
<gene>
    <name evidence="2" type="ORF">HELGO_WM29552</name>
</gene>
<organism evidence="2">
    <name type="scientific">uncultured Aureispira sp</name>
    <dbReference type="NCBI Taxonomy" id="1331704"/>
    <lineage>
        <taxon>Bacteria</taxon>
        <taxon>Pseudomonadati</taxon>
        <taxon>Bacteroidota</taxon>
        <taxon>Saprospiria</taxon>
        <taxon>Saprospirales</taxon>
        <taxon>Saprospiraceae</taxon>
        <taxon>Aureispira</taxon>
        <taxon>environmental samples</taxon>
    </lineage>
</organism>
<dbReference type="InterPro" id="IPR052736">
    <property type="entry name" value="Stf3_sulfotransferase"/>
</dbReference>
<sequence length="385" mass="46056">MAKIQENPKEKYKIPGNQLYVTRVSNLWRIFGANKTDKSKLHLKYLIYFLSIVSTPLQWLQRLVFKFKLRDVDLSKTSPVFILGHWRSGTTHIHYTLAKDKQFVYLNNFQSFFFNICMSKMKWFNRLLAPMVPSTRPMDNMEMALTKPQEEEQVLSNISDTAGVNSFYFPKNRSYFYKFNLFQGISDKEYARWQKDYSYILKLIYKMNGEGRLLLKNPNNTARIKQLLELFPNAKFIYIHRNPFQVYLSTKHLNRIVLRSQRLQEITDEEEDNIILENYRLINKGYLETKALLPDNALVEIAYEDVGTEKELELFKNMYETMSLGDWKEMEPKVKEYLLSKKSYKKNPYIPIDPAMVKRIQTEWRFMFDEYGYDLEYKDESRPTV</sequence>
<feature type="transmembrane region" description="Helical" evidence="1">
    <location>
        <begin position="45"/>
        <end position="65"/>
    </location>
</feature>
<keyword evidence="1" id="KW-1133">Transmembrane helix</keyword>
<accession>A0A6S6S2P7</accession>
<dbReference type="Pfam" id="PF13469">
    <property type="entry name" value="Sulfotransfer_3"/>
    <property type="match status" value="1"/>
</dbReference>
<keyword evidence="2" id="KW-0808">Transferase</keyword>
<dbReference type="Gene3D" id="3.40.50.300">
    <property type="entry name" value="P-loop containing nucleotide triphosphate hydrolases"/>
    <property type="match status" value="1"/>
</dbReference>
<name>A0A6S6S2P7_9BACT</name>
<keyword evidence="1" id="KW-0472">Membrane</keyword>
<dbReference type="GO" id="GO:0016740">
    <property type="term" value="F:transferase activity"/>
    <property type="evidence" value="ECO:0007669"/>
    <property type="project" value="UniProtKB-KW"/>
</dbReference>
<dbReference type="AlphaFoldDB" id="A0A6S6S2P7"/>
<dbReference type="InterPro" id="IPR027417">
    <property type="entry name" value="P-loop_NTPase"/>
</dbReference>
<protein>
    <submittedName>
        <fullName evidence="2">Sulfotransferase</fullName>
    </submittedName>
</protein>